<dbReference type="InterPro" id="IPR027417">
    <property type="entry name" value="P-loop_NTPase"/>
</dbReference>
<name>A0A8T0FAP3_ARGBR</name>
<evidence type="ECO:0000313" key="4">
    <source>
        <dbReference type="EMBL" id="KAF8787305.1"/>
    </source>
</evidence>
<feature type="domain" description="Sulfotransferase" evidence="3">
    <location>
        <begin position="44"/>
        <end position="289"/>
    </location>
</feature>
<accession>A0A8T0FAP3</accession>
<evidence type="ECO:0000313" key="5">
    <source>
        <dbReference type="Proteomes" id="UP000807504"/>
    </source>
</evidence>
<comment type="caution">
    <text evidence="4">The sequence shown here is derived from an EMBL/GenBank/DDBJ whole genome shotgun (WGS) entry which is preliminary data.</text>
</comment>
<proteinExistence type="inferred from homology"/>
<dbReference type="AlphaFoldDB" id="A0A8T0FAP3"/>
<evidence type="ECO:0000256" key="1">
    <source>
        <dbReference type="ARBA" id="ARBA00005771"/>
    </source>
</evidence>
<evidence type="ECO:0000256" key="2">
    <source>
        <dbReference type="ARBA" id="ARBA00022679"/>
    </source>
</evidence>
<dbReference type="InterPro" id="IPR000863">
    <property type="entry name" value="Sulfotransferase_dom"/>
</dbReference>
<evidence type="ECO:0000259" key="3">
    <source>
        <dbReference type="Pfam" id="PF00685"/>
    </source>
</evidence>
<dbReference type="PANTHER" id="PTHR11783">
    <property type="entry name" value="SULFOTRANSFERASE SULT"/>
    <property type="match status" value="1"/>
</dbReference>
<reference evidence="4" key="1">
    <citation type="journal article" date="2020" name="bioRxiv">
        <title>Chromosome-level reference genome of the European wasp spider Argiope bruennichi: a resource for studies on range expansion and evolutionary adaptation.</title>
        <authorList>
            <person name="Sheffer M.M."/>
            <person name="Hoppe A."/>
            <person name="Krehenwinkel H."/>
            <person name="Uhl G."/>
            <person name="Kuss A.W."/>
            <person name="Jensen L."/>
            <person name="Jensen C."/>
            <person name="Gillespie R.G."/>
            <person name="Hoff K.J."/>
            <person name="Prost S."/>
        </authorList>
    </citation>
    <scope>NUCLEOTIDE SEQUENCE</scope>
</reference>
<keyword evidence="5" id="KW-1185">Reference proteome</keyword>
<comment type="similarity">
    <text evidence="1">Belongs to the sulfotransferase 1 family.</text>
</comment>
<dbReference type="Proteomes" id="UP000807504">
    <property type="component" value="Unassembled WGS sequence"/>
</dbReference>
<dbReference type="Pfam" id="PF00685">
    <property type="entry name" value="Sulfotransfer_1"/>
    <property type="match status" value="1"/>
</dbReference>
<reference evidence="4" key="2">
    <citation type="submission" date="2020-06" db="EMBL/GenBank/DDBJ databases">
        <authorList>
            <person name="Sheffer M."/>
        </authorList>
    </citation>
    <scope>NUCLEOTIDE SEQUENCE</scope>
</reference>
<protein>
    <submittedName>
        <fullName evidence="4">Sulfotransferase family cytosolic 1B member 1 like protein</fullName>
    </submittedName>
</protein>
<dbReference type="Gene3D" id="3.40.50.300">
    <property type="entry name" value="P-loop containing nucleotide triphosphate hydrolases"/>
    <property type="match status" value="1"/>
</dbReference>
<dbReference type="EMBL" id="JABXBU010000015">
    <property type="protein sequence ID" value="KAF8787305.1"/>
    <property type="molecule type" value="Genomic_DNA"/>
</dbReference>
<organism evidence="4 5">
    <name type="scientific">Argiope bruennichi</name>
    <name type="common">Wasp spider</name>
    <name type="synonym">Aranea bruennichi</name>
    <dbReference type="NCBI Taxonomy" id="94029"/>
    <lineage>
        <taxon>Eukaryota</taxon>
        <taxon>Metazoa</taxon>
        <taxon>Ecdysozoa</taxon>
        <taxon>Arthropoda</taxon>
        <taxon>Chelicerata</taxon>
        <taxon>Arachnida</taxon>
        <taxon>Araneae</taxon>
        <taxon>Araneomorphae</taxon>
        <taxon>Entelegynae</taxon>
        <taxon>Araneoidea</taxon>
        <taxon>Araneidae</taxon>
        <taxon>Argiope</taxon>
    </lineage>
</organism>
<dbReference type="GO" id="GO:0008146">
    <property type="term" value="F:sulfotransferase activity"/>
    <property type="evidence" value="ECO:0007669"/>
    <property type="project" value="InterPro"/>
</dbReference>
<keyword evidence="2" id="KW-0808">Transferase</keyword>
<sequence length="298" mass="34899">MTATQESVNSSYVQFVRGYPFPGSVWFKKKVLEEVMDYNPRSGDIIVSSYPKTGTTWLQYIVLQIISKGESFPNSEDMEKVFPYMERTGVEVLNSLKPPRTYMHHIPYNLMQKNEKAKVLYIYRRPEDTLVSYYHFSRNIRGSFMDFDQYFENFLSGNVGYGRYFEHILLYHKHKDDKNLLMISYEKLHANKKEEILRIARFLGEEYFNDIAANESILNKIIKQTSFDHMKSNISVAIPKVINGDKGPEVKLTEIDFFRKGIVGDGKNLLSLEQLKSLKDVARSVLEGTEIYREWMEK</sequence>
<gene>
    <name evidence="4" type="ORF">HNY73_008920</name>
</gene>
<dbReference type="SUPFAM" id="SSF52540">
    <property type="entry name" value="P-loop containing nucleoside triphosphate hydrolases"/>
    <property type="match status" value="1"/>
</dbReference>